<reference evidence="8 9" key="1">
    <citation type="journal article" date="2017" name="G3 (Bethesda)">
        <title>The Physical Genome Mapping of Anopheles albimanus Corrected Scaffold Misassemblies and Identified Interarm Rearrangements in Genus Anopheles.</title>
        <authorList>
            <person name="Artemov G.N."/>
            <person name="Peery A.N."/>
            <person name="Jiang X."/>
            <person name="Tu Z."/>
            <person name="Stegniy V.N."/>
            <person name="Sharakhova M.V."/>
            <person name="Sharakhov I.V."/>
        </authorList>
    </citation>
    <scope>NUCLEOTIDE SEQUENCE [LARGE SCALE GENOMIC DNA]</scope>
    <source>
        <strain evidence="8 9">ALBI9_A</strain>
    </source>
</reference>
<dbReference type="EnsemblMetazoa" id="AALB005387-RA">
    <property type="protein sequence ID" value="AALB005387-PA"/>
    <property type="gene ID" value="AALB005387"/>
</dbReference>
<name>A0A182FFU5_ANOAL</name>
<dbReference type="AlphaFoldDB" id="A0A182FFU5"/>
<evidence type="ECO:0000256" key="3">
    <source>
        <dbReference type="ARBA" id="ARBA00022487"/>
    </source>
</evidence>
<protein>
    <recommendedName>
        <fullName evidence="7">Carboxylesterase type B domain-containing protein</fullName>
    </recommendedName>
</protein>
<dbReference type="VEuPathDB" id="VectorBase:AALB005387"/>
<dbReference type="InterPro" id="IPR019826">
    <property type="entry name" value="Carboxylesterase_B_AS"/>
</dbReference>
<sequence length="1112" mass="124524">MAEERKVTVTLPAGTIIGQKLALPNGDDCFAFKGIPYAKPPTGELRFKSPVPLAAFASDPLECLTEGPCSYAEETRFPMPFVDNKSEDCLYLNVFSPNLQPDQPVPVLIWIHGGGFFAGSGHSAQYDPEYLVQQGVTVVTINYRLGPLGFLALPSVGINGNMGLKDQRMSFRWVRDNIERFGGDPNNVTIFGESAGGASVHLHYLSEGSRKYFHKAIAQSGTAFNEWVWQREPERRARNLARLLGASESDSDEVVLATLMGASAEKMTTLQYQAMTEYEQSWLLCFPFTPIIEPDGGSEDAILTEHPSEAAKRSFQKEIPLMVGTTQEEAIGLWSFVGEKLPMFQNDPGRLLPTTLNVRDDQQARQRAIEQTMSYFLQDRPISTETIADIIPILSDNFNTYAAYLAAELHARYQSAPLYCFVFSYVGELSVFRKHLNIPPEQTAASHGDDVYYLFSSNLMNTQSIDEGSDAAKFRAFCCRVWADFARTGTPGSTVEQWNTVPRMSGTDTATRFQLPALELKSTTPLDNAMIEDCFAERFQFWNGLFEQFNGSHLLPKISGQSRIHVELNGGTVSGVVEKLPDGNDFCAFRGIPYAKAPIGRNRFLAAEPLDRFPVPVLDCSTERDTSVARNPFNQKWQGSEDCLHLNVYTPQRHLKGDLLPVMVFIHGGAFKYGNGNSDCYSPEYLLEQNVIVVTLNYRLGPLGFLHLPSQGVEGNAALKDQLLALRWVSENIGRFNGDPGNVTLFGESSGGVLVHLHLLSPASQPYFHKAICQSGHSLTEFGLPNDTLGNSRRLARQVNPLAESDAEMLESLRHASPRTLAEMDQRVLTETERDRGLPIPFRPVVDADTTHPILPLHPAVAMRTKNHIPDIPVMMGYNVCDGASVTRRLFKNPELYRAGMQRMIPRSINIDLRSPAARQLANELEQLYFGTAGYSPNRKAECTDLVTDYAYAISSQIAAELHARYQHRSPLFFYRFDFDGALNLYKKYLAFDVPGAYHADELCYLFHMRMAPKTVGAHTAEACVRRYMCRMWTNFAKYGHPTPPHDESLPFHWDPVPVVDPEAPEGSYRLPYLKITAEPQMAIDPHRERIAFWRRVYRTFNGGFTKANFQQ</sequence>
<organism evidence="8 9">
    <name type="scientific">Anopheles albimanus</name>
    <name type="common">New world malaria mosquito</name>
    <dbReference type="NCBI Taxonomy" id="7167"/>
    <lineage>
        <taxon>Eukaryota</taxon>
        <taxon>Metazoa</taxon>
        <taxon>Ecdysozoa</taxon>
        <taxon>Arthropoda</taxon>
        <taxon>Hexapoda</taxon>
        <taxon>Insecta</taxon>
        <taxon>Pterygota</taxon>
        <taxon>Neoptera</taxon>
        <taxon>Endopterygota</taxon>
        <taxon>Diptera</taxon>
        <taxon>Nematocera</taxon>
        <taxon>Culicoidea</taxon>
        <taxon>Culicidae</taxon>
        <taxon>Anophelinae</taxon>
        <taxon>Anopheles</taxon>
    </lineage>
</organism>
<dbReference type="FunFam" id="3.40.50.1820:FF:000092">
    <property type="entry name" value="Carboxylic ester hydrolase"/>
    <property type="match status" value="2"/>
</dbReference>
<dbReference type="PROSITE" id="PS01173">
    <property type="entry name" value="LIPASE_GDXG_HIS"/>
    <property type="match status" value="1"/>
</dbReference>
<comment type="similarity">
    <text evidence="1">Belongs to the type-B carboxylesterase/lipase family.</text>
</comment>
<evidence type="ECO:0000256" key="4">
    <source>
        <dbReference type="ARBA" id="ARBA00022801"/>
    </source>
</evidence>
<dbReference type="SUPFAM" id="SSF53474">
    <property type="entry name" value="alpha/beta-Hydrolases"/>
    <property type="match status" value="2"/>
</dbReference>
<keyword evidence="9" id="KW-1185">Reference proteome</keyword>
<dbReference type="ESTHER" id="anoal-a0a182ffu5.2">
    <property type="family name" value="Carb_B_Arthropoda"/>
</dbReference>
<evidence type="ECO:0000256" key="1">
    <source>
        <dbReference type="ARBA" id="ARBA00005964"/>
    </source>
</evidence>
<dbReference type="GO" id="GO:0052689">
    <property type="term" value="F:carboxylic ester hydrolase activity"/>
    <property type="evidence" value="ECO:0007669"/>
    <property type="project" value="UniProtKB-KW"/>
</dbReference>
<accession>A0A182FFU5</accession>
<keyword evidence="4" id="KW-0378">Hydrolase</keyword>
<dbReference type="InterPro" id="IPR002018">
    <property type="entry name" value="CarbesteraseB"/>
</dbReference>
<evidence type="ECO:0000256" key="6">
    <source>
        <dbReference type="ARBA" id="ARBA00023180"/>
    </source>
</evidence>
<dbReference type="STRING" id="7167.A0A182FFU5"/>
<dbReference type="InterPro" id="IPR050309">
    <property type="entry name" value="Type-B_Carboxylest/Lipase"/>
</dbReference>
<dbReference type="PANTHER" id="PTHR11559">
    <property type="entry name" value="CARBOXYLESTERASE"/>
    <property type="match status" value="1"/>
</dbReference>
<dbReference type="VEuPathDB" id="VectorBase:AALB20_032324"/>
<keyword evidence="3" id="KW-0719">Serine esterase</keyword>
<dbReference type="Proteomes" id="UP000069272">
    <property type="component" value="Chromosome 3L"/>
</dbReference>
<evidence type="ECO:0000256" key="2">
    <source>
        <dbReference type="ARBA" id="ARBA00010515"/>
    </source>
</evidence>
<evidence type="ECO:0000259" key="7">
    <source>
        <dbReference type="Pfam" id="PF00135"/>
    </source>
</evidence>
<dbReference type="PROSITE" id="PS00941">
    <property type="entry name" value="CARBOXYLESTERASE_B_2"/>
    <property type="match status" value="1"/>
</dbReference>
<keyword evidence="5" id="KW-1015">Disulfide bond</keyword>
<keyword evidence="6" id="KW-0325">Glycoprotein</keyword>
<dbReference type="PROSITE" id="PS00122">
    <property type="entry name" value="CARBOXYLESTERASE_B_1"/>
    <property type="match status" value="1"/>
</dbReference>
<dbReference type="InterPro" id="IPR019819">
    <property type="entry name" value="Carboxylesterase_B_CS"/>
</dbReference>
<feature type="domain" description="Carboxylesterase type B" evidence="7">
    <location>
        <begin position="8"/>
        <end position="504"/>
    </location>
</feature>
<dbReference type="InterPro" id="IPR029058">
    <property type="entry name" value="AB_hydrolase_fold"/>
</dbReference>
<dbReference type="Pfam" id="PF00135">
    <property type="entry name" value="COesterase"/>
    <property type="match status" value="2"/>
</dbReference>
<comment type="similarity">
    <text evidence="2">Belongs to the 'GDXG' lipolytic enzyme family.</text>
</comment>
<evidence type="ECO:0000313" key="8">
    <source>
        <dbReference type="EnsemblMetazoa" id="AALB005387-PA"/>
    </source>
</evidence>
<dbReference type="ESTHER" id="anoal-a0a182ffu5.1">
    <property type="family name" value="Carb_B_Arthropoda"/>
</dbReference>
<proteinExistence type="inferred from homology"/>
<dbReference type="VEuPathDB" id="VectorBase:AALB20_030945"/>
<reference evidence="8" key="2">
    <citation type="submission" date="2022-08" db="UniProtKB">
        <authorList>
            <consortium name="EnsemblMetazoa"/>
        </authorList>
    </citation>
    <scope>IDENTIFICATION</scope>
    <source>
        <strain evidence="8">STECLA/ALBI9_A</strain>
    </source>
</reference>
<dbReference type="Gene3D" id="3.40.50.1820">
    <property type="entry name" value="alpha/beta hydrolase"/>
    <property type="match status" value="2"/>
</dbReference>
<evidence type="ECO:0000256" key="5">
    <source>
        <dbReference type="ARBA" id="ARBA00023157"/>
    </source>
</evidence>
<dbReference type="InterPro" id="IPR002168">
    <property type="entry name" value="Lipase_GDXG_HIS_AS"/>
</dbReference>
<evidence type="ECO:0000313" key="9">
    <source>
        <dbReference type="Proteomes" id="UP000069272"/>
    </source>
</evidence>
<feature type="domain" description="Carboxylesterase type B" evidence="7">
    <location>
        <begin position="565"/>
        <end position="1094"/>
    </location>
</feature>